<dbReference type="InterPro" id="IPR029055">
    <property type="entry name" value="Ntn_hydrolases_N"/>
</dbReference>
<evidence type="ECO:0000259" key="3">
    <source>
        <dbReference type="PROSITE" id="PS51278"/>
    </source>
</evidence>
<protein>
    <submittedName>
        <fullName evidence="4">Amidophosphoribosyltransferase</fullName>
    </submittedName>
</protein>
<keyword evidence="2" id="KW-0315">Glutamine amidotransferase</keyword>
<accession>L8JQM8</accession>
<evidence type="ECO:0000256" key="2">
    <source>
        <dbReference type="ARBA" id="ARBA00022962"/>
    </source>
</evidence>
<dbReference type="PROSITE" id="PS51278">
    <property type="entry name" value="GATASE_TYPE_2"/>
    <property type="match status" value="1"/>
</dbReference>
<dbReference type="Proteomes" id="UP000011135">
    <property type="component" value="Unassembled WGS sequence"/>
</dbReference>
<proteinExistence type="predicted"/>
<evidence type="ECO:0000256" key="1">
    <source>
        <dbReference type="ARBA" id="ARBA00022679"/>
    </source>
</evidence>
<dbReference type="InterPro" id="IPR029057">
    <property type="entry name" value="PRTase-like"/>
</dbReference>
<dbReference type="InterPro" id="IPR017932">
    <property type="entry name" value="GATase_2_dom"/>
</dbReference>
<reference evidence="4 5" key="1">
    <citation type="submission" date="2012-12" db="EMBL/GenBank/DDBJ databases">
        <title>Genome assembly of Fulvivirga imtechensis AK7.</title>
        <authorList>
            <person name="Nupur N."/>
            <person name="Khatri I."/>
            <person name="Kumar R."/>
            <person name="Subramanian S."/>
            <person name="Pinnaka A."/>
        </authorList>
    </citation>
    <scope>NUCLEOTIDE SEQUENCE [LARGE SCALE GENOMIC DNA]</scope>
    <source>
        <strain evidence="4 5">AK7</strain>
    </source>
</reference>
<dbReference type="Pfam" id="PF13537">
    <property type="entry name" value="GATase_7"/>
    <property type="match status" value="1"/>
</dbReference>
<dbReference type="PANTHER" id="PTHR11907">
    <property type="entry name" value="AMIDOPHOSPHORIBOSYLTRANSFERASE"/>
    <property type="match status" value="1"/>
</dbReference>
<dbReference type="EMBL" id="AMZN01000052">
    <property type="protein sequence ID" value="ELR70533.1"/>
    <property type="molecule type" value="Genomic_DNA"/>
</dbReference>
<dbReference type="eggNOG" id="COG0034">
    <property type="taxonomic scope" value="Bacteria"/>
</dbReference>
<evidence type="ECO:0000313" key="5">
    <source>
        <dbReference type="Proteomes" id="UP000011135"/>
    </source>
</evidence>
<dbReference type="OrthoDB" id="9801213at2"/>
<sequence>MSDSIKHECGIAMIRLRKPLSYYIEKYGSPTYAVNKMYILMEKQRNRGQDGVGIANIKIDQKPGLRYISRYRSIDQDPIKTIFEKIGKKYRKAQKEGKDQYYDERWMKENCAFTGEVWLGHLRYGTHGKNSIENCHPFLRQNNWRSRNLVVAGNFNMTNVDELFDILVKLGQHPKEKVDTVTVMEKIGHFLDEENNDIFRKYKEQYTNQEITEVIESELDLQKVLSRACKDFDGGYAMAGMVGHGDAFVARDPVGIRPAYYYADDEVIVVASEKPAIKTAFNVDYDQIKEITPGHALIIKKNGQYGEYQFRKPEEKKSCSFERIYFSRGTDPGIYHERKELGRLLVPQILKAINFDLKNTVFSYIPNTAETAFLGMMEGMENYLSAKRKEVILDGKPHVDSIEDFLSFRPRVEKIVIKDAKLRTFITDDDHRDEMVAHVYDTTYEVIRKGIDTLVIIDDSIVRGTTLEKSILTMLNRLEPKKIVIVSSAPQIRFPDCYGIDMSKMNEFIAFRAMIQLVKDSDKEYLMDEVYDLCQKALVNKELVNYVNKLYNEFSYEQISKKVAEIVKPKEMKAELEVIYQTVENLHHACPNHQGDWYFTGNFPTAGGMRVANRSYVNFMEGKLVRAY</sequence>
<dbReference type="SUPFAM" id="SSF53271">
    <property type="entry name" value="PRTase-like"/>
    <property type="match status" value="1"/>
</dbReference>
<keyword evidence="4" id="KW-0328">Glycosyltransferase</keyword>
<keyword evidence="1 4" id="KW-0808">Transferase</keyword>
<gene>
    <name evidence="4" type="ORF">C900_03692</name>
</gene>
<name>L8JQM8_9BACT</name>
<comment type="caution">
    <text evidence="4">The sequence shown here is derived from an EMBL/GenBank/DDBJ whole genome shotgun (WGS) entry which is preliminary data.</text>
</comment>
<dbReference type="STRING" id="1237149.C900_03692"/>
<feature type="domain" description="Glutamine amidotransferase type-2" evidence="3">
    <location>
        <begin position="9"/>
        <end position="302"/>
    </location>
</feature>
<dbReference type="SUPFAM" id="SSF56235">
    <property type="entry name" value="N-terminal nucleophile aminohydrolases (Ntn hydrolases)"/>
    <property type="match status" value="1"/>
</dbReference>
<dbReference type="GO" id="GO:0016757">
    <property type="term" value="F:glycosyltransferase activity"/>
    <property type="evidence" value="ECO:0007669"/>
    <property type="project" value="UniProtKB-KW"/>
</dbReference>
<organism evidence="4 5">
    <name type="scientific">Fulvivirga imtechensis AK7</name>
    <dbReference type="NCBI Taxonomy" id="1237149"/>
    <lineage>
        <taxon>Bacteria</taxon>
        <taxon>Pseudomonadati</taxon>
        <taxon>Bacteroidota</taxon>
        <taxon>Cytophagia</taxon>
        <taxon>Cytophagales</taxon>
        <taxon>Fulvivirgaceae</taxon>
        <taxon>Fulvivirga</taxon>
    </lineage>
</organism>
<evidence type="ECO:0000313" key="4">
    <source>
        <dbReference type="EMBL" id="ELR70533.1"/>
    </source>
</evidence>
<dbReference type="Gene3D" id="3.60.20.10">
    <property type="entry name" value="Glutamine Phosphoribosylpyrophosphate, subunit 1, domain 1"/>
    <property type="match status" value="1"/>
</dbReference>
<keyword evidence="5" id="KW-1185">Reference proteome</keyword>
<dbReference type="RefSeq" id="WP_009581086.1">
    <property type="nucleotide sequence ID" value="NZ_AMZN01000052.1"/>
</dbReference>
<dbReference type="PATRIC" id="fig|1237149.3.peg.3454"/>
<dbReference type="AlphaFoldDB" id="L8JQM8"/>